<feature type="compositionally biased region" description="Polar residues" evidence="8">
    <location>
        <begin position="287"/>
        <end position="297"/>
    </location>
</feature>
<dbReference type="PROSITE" id="PS00108">
    <property type="entry name" value="PROTEIN_KINASE_ST"/>
    <property type="match status" value="1"/>
</dbReference>
<reference evidence="10 11" key="1">
    <citation type="journal article" date="2020" name="ISME J.">
        <title>Uncovering the hidden diversity of litter-decomposition mechanisms in mushroom-forming fungi.</title>
        <authorList>
            <person name="Floudas D."/>
            <person name="Bentzer J."/>
            <person name="Ahren D."/>
            <person name="Johansson T."/>
            <person name="Persson P."/>
            <person name="Tunlid A."/>
        </authorList>
    </citation>
    <scope>NUCLEOTIDE SEQUENCE [LARGE SCALE GENOMIC DNA]</scope>
    <source>
        <strain evidence="10 11">CBS 146.42</strain>
    </source>
</reference>
<keyword evidence="11" id="KW-1185">Reference proteome</keyword>
<dbReference type="PROSITE" id="PS50011">
    <property type="entry name" value="PROTEIN_KINASE_DOM"/>
    <property type="match status" value="1"/>
</dbReference>
<keyword evidence="2" id="KW-0597">Phosphoprotein</keyword>
<dbReference type="SMART" id="SM00220">
    <property type="entry name" value="S_TKc"/>
    <property type="match status" value="1"/>
</dbReference>
<comment type="caution">
    <text evidence="10">The sequence shown here is derived from an EMBL/GenBank/DDBJ whole genome shotgun (WGS) entry which is preliminary data.</text>
</comment>
<evidence type="ECO:0000259" key="9">
    <source>
        <dbReference type="PROSITE" id="PS50011"/>
    </source>
</evidence>
<dbReference type="Gene3D" id="3.30.200.20">
    <property type="entry name" value="Phosphorylase Kinase, domain 1"/>
    <property type="match status" value="1"/>
</dbReference>
<feature type="binding site" evidence="7">
    <location>
        <position position="357"/>
    </location>
    <ligand>
        <name>ATP</name>
        <dbReference type="ChEBI" id="CHEBI:30616"/>
    </ligand>
</feature>
<dbReference type="InterPro" id="IPR017441">
    <property type="entry name" value="Protein_kinase_ATP_BS"/>
</dbReference>
<keyword evidence="6 7" id="KW-0067">ATP-binding</keyword>
<evidence type="ECO:0000256" key="7">
    <source>
        <dbReference type="PROSITE-ProRule" id="PRU10141"/>
    </source>
</evidence>
<dbReference type="EMBL" id="JAACJO010000002">
    <property type="protein sequence ID" value="KAF5362117.1"/>
    <property type="molecule type" value="Genomic_DNA"/>
</dbReference>
<dbReference type="InterPro" id="IPR011009">
    <property type="entry name" value="Kinase-like_dom_sf"/>
</dbReference>
<dbReference type="GO" id="GO:0005524">
    <property type="term" value="F:ATP binding"/>
    <property type="evidence" value="ECO:0007669"/>
    <property type="project" value="UniProtKB-UniRule"/>
</dbReference>
<dbReference type="AlphaFoldDB" id="A0A8H5GBS9"/>
<sequence>MMTKLAFDIPLFFVSLLQHSLLLIAQVSVHILSYPFQVFSSIARCLSVVYSLEHFLVNSVQSCLRPGFVPVRPSFVSHLLQEPRAIGCRARQGFLDGIQHYLAPSYCLIRKLLSRRPDLWRWIALDTHITSVHAEESTETTPISITVSIIADDTPPTSDTPSSDDSTKLNVLLESSSGSFVDVPITPPTTPTEVLTNFACTLSPASPASATASILSPPALCAPVSSEGATLVTEDSEEKLESASVSPPKRRQPFAELPITNAKSQSKNRLKPNSEPLPSLLKASECKIQTSSSTGKENQPPPQIQKSQNQNLQTKGSYYRKDTFMSALKMDMIPIGEGGFGQVFRATAVGDQTIAVKLMQRGTVTQEIAIVNEVQALRAAKDCKWVVELTYFQAAQEQALIALSYLPGGDMHSYWERSGFCLDLKTAQFYTAQLILAIHDLHSRGVIHRDIKLENMMLDSQRNLKLVDFGLAQVFNHSTVSEKGFPLFHQLRRLGGDSFPLLWATSHNPHQTDLANGTEGYAPPEVWKCQSHSFGIDYFAMGCVLHMLITGNAPFEFDQVAQDYAYDKICVDKTMDVDAYDFLSKVLASSPMNRLNVRRMKLHPVFRGIDWNALAAGSVNAPSYPNGK</sequence>
<dbReference type="Proteomes" id="UP000559027">
    <property type="component" value="Unassembled WGS sequence"/>
</dbReference>
<dbReference type="OrthoDB" id="4062651at2759"/>
<gene>
    <name evidence="10" type="ORF">D9756_002138</name>
</gene>
<protein>
    <recommendedName>
        <fullName evidence="9">Protein kinase domain-containing protein</fullName>
    </recommendedName>
</protein>
<accession>A0A8H5GBS9</accession>
<dbReference type="InterPro" id="IPR000719">
    <property type="entry name" value="Prot_kinase_dom"/>
</dbReference>
<keyword evidence="5" id="KW-0418">Kinase</keyword>
<name>A0A8H5GBS9_9AGAR</name>
<dbReference type="InterPro" id="IPR008271">
    <property type="entry name" value="Ser/Thr_kinase_AS"/>
</dbReference>
<evidence type="ECO:0000256" key="1">
    <source>
        <dbReference type="ARBA" id="ARBA00022527"/>
    </source>
</evidence>
<feature type="region of interest" description="Disordered" evidence="8">
    <location>
        <begin position="229"/>
        <end position="312"/>
    </location>
</feature>
<evidence type="ECO:0000256" key="2">
    <source>
        <dbReference type="ARBA" id="ARBA00022553"/>
    </source>
</evidence>
<keyword evidence="3" id="KW-0808">Transferase</keyword>
<keyword evidence="4 7" id="KW-0547">Nucleotide-binding</keyword>
<keyword evidence="1" id="KW-0723">Serine/threonine-protein kinase</keyword>
<feature type="domain" description="Protein kinase" evidence="9">
    <location>
        <begin position="329"/>
        <end position="606"/>
    </location>
</feature>
<evidence type="ECO:0000256" key="8">
    <source>
        <dbReference type="SAM" id="MobiDB-lite"/>
    </source>
</evidence>
<evidence type="ECO:0000256" key="5">
    <source>
        <dbReference type="ARBA" id="ARBA00022777"/>
    </source>
</evidence>
<proteinExistence type="predicted"/>
<dbReference type="PROSITE" id="PS00107">
    <property type="entry name" value="PROTEIN_KINASE_ATP"/>
    <property type="match status" value="1"/>
</dbReference>
<evidence type="ECO:0000313" key="10">
    <source>
        <dbReference type="EMBL" id="KAF5362117.1"/>
    </source>
</evidence>
<dbReference type="Pfam" id="PF00069">
    <property type="entry name" value="Pkinase"/>
    <property type="match status" value="1"/>
</dbReference>
<evidence type="ECO:0000256" key="3">
    <source>
        <dbReference type="ARBA" id="ARBA00022679"/>
    </source>
</evidence>
<evidence type="ECO:0000313" key="11">
    <source>
        <dbReference type="Proteomes" id="UP000559027"/>
    </source>
</evidence>
<organism evidence="10 11">
    <name type="scientific">Leucocoprinus leucothites</name>
    <dbReference type="NCBI Taxonomy" id="201217"/>
    <lineage>
        <taxon>Eukaryota</taxon>
        <taxon>Fungi</taxon>
        <taxon>Dikarya</taxon>
        <taxon>Basidiomycota</taxon>
        <taxon>Agaricomycotina</taxon>
        <taxon>Agaricomycetes</taxon>
        <taxon>Agaricomycetidae</taxon>
        <taxon>Agaricales</taxon>
        <taxon>Agaricineae</taxon>
        <taxon>Agaricaceae</taxon>
        <taxon>Leucocoprinus</taxon>
    </lineage>
</organism>
<dbReference type="GO" id="GO:0004674">
    <property type="term" value="F:protein serine/threonine kinase activity"/>
    <property type="evidence" value="ECO:0007669"/>
    <property type="project" value="UniProtKB-KW"/>
</dbReference>
<dbReference type="Gene3D" id="1.10.510.10">
    <property type="entry name" value="Transferase(Phosphotransferase) domain 1"/>
    <property type="match status" value="1"/>
</dbReference>
<dbReference type="PANTHER" id="PTHR24351">
    <property type="entry name" value="RIBOSOMAL PROTEIN S6 KINASE"/>
    <property type="match status" value="1"/>
</dbReference>
<evidence type="ECO:0000256" key="4">
    <source>
        <dbReference type="ARBA" id="ARBA00022741"/>
    </source>
</evidence>
<dbReference type="SUPFAM" id="SSF56112">
    <property type="entry name" value="Protein kinase-like (PK-like)"/>
    <property type="match status" value="1"/>
</dbReference>
<evidence type="ECO:0000256" key="6">
    <source>
        <dbReference type="ARBA" id="ARBA00022840"/>
    </source>
</evidence>